<dbReference type="AlphaFoldDB" id="A0A3M7M640"/>
<dbReference type="EMBL" id="KE747823">
    <property type="protein sequence ID" value="RMZ69936.1"/>
    <property type="molecule type" value="Genomic_DNA"/>
</dbReference>
<dbReference type="Proteomes" id="UP000265663">
    <property type="component" value="Unassembled WGS sequence"/>
</dbReference>
<reference evidence="1 2" key="1">
    <citation type="journal article" date="2014" name="PLoS ONE">
        <title>De novo Genome Assembly of the Fungal Plant Pathogen Pyrenophora semeniperda.</title>
        <authorList>
            <person name="Soliai M.M."/>
            <person name="Meyer S.E."/>
            <person name="Udall J.A."/>
            <person name="Elzinga D.E."/>
            <person name="Hermansen R.A."/>
            <person name="Bodily P.M."/>
            <person name="Hart A.A."/>
            <person name="Coleman C.E."/>
        </authorList>
    </citation>
    <scope>NUCLEOTIDE SEQUENCE [LARGE SCALE GENOMIC DNA]</scope>
    <source>
        <strain evidence="1 2">CCB06</strain>
        <tissue evidence="1">Mycelium</tissue>
    </source>
</reference>
<gene>
    <name evidence="1" type="ORF">GMOD_00008878</name>
</gene>
<proteinExistence type="predicted"/>
<accession>A0A3M7M640</accession>
<protein>
    <submittedName>
        <fullName evidence="1">Uncharacterized protein</fullName>
    </submittedName>
</protein>
<evidence type="ECO:0000313" key="1">
    <source>
        <dbReference type="EMBL" id="RMZ69936.1"/>
    </source>
</evidence>
<organism evidence="1 2">
    <name type="scientific">Pyrenophora seminiperda CCB06</name>
    <dbReference type="NCBI Taxonomy" id="1302712"/>
    <lineage>
        <taxon>Eukaryota</taxon>
        <taxon>Fungi</taxon>
        <taxon>Dikarya</taxon>
        <taxon>Ascomycota</taxon>
        <taxon>Pezizomycotina</taxon>
        <taxon>Dothideomycetes</taxon>
        <taxon>Pleosporomycetidae</taxon>
        <taxon>Pleosporales</taxon>
        <taxon>Pleosporineae</taxon>
        <taxon>Pleosporaceae</taxon>
        <taxon>Pyrenophora</taxon>
    </lineage>
</organism>
<name>A0A3M7M640_9PLEO</name>
<keyword evidence="2" id="KW-1185">Reference proteome</keyword>
<evidence type="ECO:0000313" key="2">
    <source>
        <dbReference type="Proteomes" id="UP000265663"/>
    </source>
</evidence>
<sequence>MVQASLTPSCRKLGCSQPPNSLTHLERRYPSGTIRTISKQRALRIFWLDSEATTVENSLLTCIHGLDRVRVIYKHWQSGDVVSNLDQTILLRIA</sequence>